<sequence>MFTQQDTLYISCVIMLAAEIAFGGTVPESARAEASSRESMTYRVRDSKVRNGNSSTCLQHVWLSSKEVGKRTGNNRHGRKFVRAVRIEALASRQTRCYAQKSTLPPITLIADTCSLRLTYESGLLDHVASFFAALSAFSTNSHSSVKSACKENLSINSVRQRFFFLQQNPTV</sequence>
<accession>A0A195F5W8</accession>
<reference evidence="1 2" key="1">
    <citation type="submission" date="2016-03" db="EMBL/GenBank/DDBJ databases">
        <title>Trachymyrmex septentrionalis WGS genome.</title>
        <authorList>
            <person name="Nygaard S."/>
            <person name="Hu H."/>
            <person name="Boomsma J."/>
            <person name="Zhang G."/>
        </authorList>
    </citation>
    <scope>NUCLEOTIDE SEQUENCE [LARGE SCALE GENOMIC DNA]</scope>
    <source>
        <strain evidence="1">Tsep2-gDNA-1</strain>
        <tissue evidence="1">Whole body</tissue>
    </source>
</reference>
<evidence type="ECO:0000313" key="2">
    <source>
        <dbReference type="Proteomes" id="UP000078541"/>
    </source>
</evidence>
<keyword evidence="2" id="KW-1185">Reference proteome</keyword>
<dbReference type="EMBL" id="KQ981805">
    <property type="protein sequence ID" value="KYN35572.1"/>
    <property type="molecule type" value="Genomic_DNA"/>
</dbReference>
<dbReference type="AlphaFoldDB" id="A0A195F5W8"/>
<name>A0A195F5W8_9HYME</name>
<protein>
    <submittedName>
        <fullName evidence="1">Uncharacterized protein</fullName>
    </submittedName>
</protein>
<gene>
    <name evidence="1" type="ORF">ALC56_10130</name>
</gene>
<organism evidence="1 2">
    <name type="scientific">Trachymyrmex septentrionalis</name>
    <dbReference type="NCBI Taxonomy" id="34720"/>
    <lineage>
        <taxon>Eukaryota</taxon>
        <taxon>Metazoa</taxon>
        <taxon>Ecdysozoa</taxon>
        <taxon>Arthropoda</taxon>
        <taxon>Hexapoda</taxon>
        <taxon>Insecta</taxon>
        <taxon>Pterygota</taxon>
        <taxon>Neoptera</taxon>
        <taxon>Endopterygota</taxon>
        <taxon>Hymenoptera</taxon>
        <taxon>Apocrita</taxon>
        <taxon>Aculeata</taxon>
        <taxon>Formicoidea</taxon>
        <taxon>Formicidae</taxon>
        <taxon>Myrmicinae</taxon>
        <taxon>Trachymyrmex</taxon>
    </lineage>
</organism>
<dbReference type="Proteomes" id="UP000078541">
    <property type="component" value="Unassembled WGS sequence"/>
</dbReference>
<proteinExistence type="predicted"/>
<evidence type="ECO:0000313" key="1">
    <source>
        <dbReference type="EMBL" id="KYN35572.1"/>
    </source>
</evidence>